<keyword evidence="6" id="KW-1185">Reference proteome</keyword>
<dbReference type="GO" id="GO:0004674">
    <property type="term" value="F:protein serine/threonine kinase activity"/>
    <property type="evidence" value="ECO:0007669"/>
    <property type="project" value="UniProtKB-KW"/>
</dbReference>
<reference evidence="5 6" key="1">
    <citation type="submission" date="2015-07" db="EMBL/GenBank/DDBJ databases">
        <title>Emmonsia species relationships and genome sequence.</title>
        <authorList>
            <consortium name="The Broad Institute Genomics Platform"/>
            <person name="Cuomo C.A."/>
            <person name="Munoz J.F."/>
            <person name="Imamovic A."/>
            <person name="Priest M.E."/>
            <person name="Young S."/>
            <person name="Clay O.K."/>
            <person name="McEwen J.G."/>
        </authorList>
    </citation>
    <scope>NUCLEOTIDE SEQUENCE [LARGE SCALE GENOMIC DNA]</scope>
    <source>
        <strain evidence="5 6">UAMH 9510</strain>
    </source>
</reference>
<keyword evidence="2" id="KW-0067">ATP-binding</keyword>
<feature type="domain" description="Protein kinase" evidence="4">
    <location>
        <begin position="13"/>
        <end position="291"/>
    </location>
</feature>
<dbReference type="AlphaFoldDB" id="A0A1J9PYH7"/>
<sequence>MSSMFLDLDGNRIPEDQVLGYGGSGLVIFHDGMAVKNPVRYSHSTDADVETYIGTIQHEQDVYRRLDRCDGVVPCIGFSKTATQLAFMKNGDLRTYLTRNQAPKALQLSWFREMAHALARIHDRSVIVADIASRNFLLDTDLSIKFCDFSESSIMPLDSDMDTIDDKGYSVQTDIGELGAVFYEVVTGERCGFDLYENQQGDLAVRWPRRESLPRTQNVWLGPIIEQCWTKGAFRNAHHLAEALDSINLDNEEDELQSDSEPQTTRTNASIQPVITLALILGALTILTPWVLRWSLNSRLRLCLSALERRKG</sequence>
<proteinExistence type="predicted"/>
<dbReference type="PROSITE" id="PS50011">
    <property type="entry name" value="PROTEIN_KINASE_DOM"/>
    <property type="match status" value="1"/>
</dbReference>
<dbReference type="PANTHER" id="PTHR27001:SF931">
    <property type="entry name" value="OS11G0664100 PROTEIN"/>
    <property type="match status" value="1"/>
</dbReference>
<name>A0A1J9PYH7_9EURO</name>
<accession>A0A1J9PYH7</accession>
<dbReference type="InterPro" id="IPR011009">
    <property type="entry name" value="Kinase-like_dom_sf"/>
</dbReference>
<keyword evidence="5" id="KW-0418">Kinase</keyword>
<dbReference type="Pfam" id="PF00069">
    <property type="entry name" value="Pkinase"/>
    <property type="match status" value="1"/>
</dbReference>
<dbReference type="OrthoDB" id="4115689at2759"/>
<feature type="transmembrane region" description="Helical" evidence="3">
    <location>
        <begin position="274"/>
        <end position="292"/>
    </location>
</feature>
<evidence type="ECO:0000259" key="4">
    <source>
        <dbReference type="PROSITE" id="PS50011"/>
    </source>
</evidence>
<evidence type="ECO:0000256" key="1">
    <source>
        <dbReference type="ARBA" id="ARBA00022741"/>
    </source>
</evidence>
<dbReference type="InterPro" id="IPR000719">
    <property type="entry name" value="Prot_kinase_dom"/>
</dbReference>
<dbReference type="EMBL" id="LGRN01000349">
    <property type="protein sequence ID" value="OJD12947.1"/>
    <property type="molecule type" value="Genomic_DNA"/>
</dbReference>
<dbReference type="Gene3D" id="1.10.510.10">
    <property type="entry name" value="Transferase(Phosphotransferase) domain 1"/>
    <property type="match status" value="1"/>
</dbReference>
<organism evidence="5 6">
    <name type="scientific">Emergomyces pasteurianus Ep9510</name>
    <dbReference type="NCBI Taxonomy" id="1447872"/>
    <lineage>
        <taxon>Eukaryota</taxon>
        <taxon>Fungi</taxon>
        <taxon>Dikarya</taxon>
        <taxon>Ascomycota</taxon>
        <taxon>Pezizomycotina</taxon>
        <taxon>Eurotiomycetes</taxon>
        <taxon>Eurotiomycetidae</taxon>
        <taxon>Onygenales</taxon>
        <taxon>Ajellomycetaceae</taxon>
        <taxon>Emergomyces</taxon>
    </lineage>
</organism>
<dbReference type="VEuPathDB" id="FungiDB:AJ78_06535"/>
<dbReference type="GO" id="GO:0005886">
    <property type="term" value="C:plasma membrane"/>
    <property type="evidence" value="ECO:0007669"/>
    <property type="project" value="TreeGrafter"/>
</dbReference>
<evidence type="ECO:0000256" key="2">
    <source>
        <dbReference type="ARBA" id="ARBA00022840"/>
    </source>
</evidence>
<evidence type="ECO:0000313" key="6">
    <source>
        <dbReference type="Proteomes" id="UP000182235"/>
    </source>
</evidence>
<gene>
    <name evidence="5" type="ORF">AJ78_06535</name>
</gene>
<dbReference type="Proteomes" id="UP000182235">
    <property type="component" value="Unassembled WGS sequence"/>
</dbReference>
<keyword evidence="3" id="KW-0812">Transmembrane</keyword>
<comment type="caution">
    <text evidence="5">The sequence shown here is derived from an EMBL/GenBank/DDBJ whole genome shotgun (WGS) entry which is preliminary data.</text>
</comment>
<keyword evidence="1" id="KW-0547">Nucleotide-binding</keyword>
<evidence type="ECO:0000313" key="5">
    <source>
        <dbReference type="EMBL" id="OJD12947.1"/>
    </source>
</evidence>
<dbReference type="PANTHER" id="PTHR27001">
    <property type="entry name" value="OS01G0253100 PROTEIN"/>
    <property type="match status" value="1"/>
</dbReference>
<dbReference type="STRING" id="1447872.A0A1J9PYH7"/>
<dbReference type="SUPFAM" id="SSF56112">
    <property type="entry name" value="Protein kinase-like (PK-like)"/>
    <property type="match status" value="1"/>
</dbReference>
<keyword evidence="5" id="KW-0808">Transferase</keyword>
<protein>
    <submittedName>
        <fullName evidence="5">Serine/threonine protein kinase</fullName>
    </submittedName>
</protein>
<keyword evidence="3" id="KW-1133">Transmembrane helix</keyword>
<dbReference type="GO" id="GO:0005524">
    <property type="term" value="F:ATP binding"/>
    <property type="evidence" value="ECO:0007669"/>
    <property type="project" value="UniProtKB-KW"/>
</dbReference>
<keyword evidence="3" id="KW-0472">Membrane</keyword>
<evidence type="ECO:0000256" key="3">
    <source>
        <dbReference type="SAM" id="Phobius"/>
    </source>
</evidence>
<keyword evidence="5" id="KW-0723">Serine/threonine-protein kinase</keyword>